<evidence type="ECO:0000313" key="2">
    <source>
        <dbReference type="Proteomes" id="UP001223420"/>
    </source>
</evidence>
<name>A0AAJ1WW09_9HYPH</name>
<organism evidence="1 2">
    <name type="scientific">Methylobacterium brachiatum</name>
    <dbReference type="NCBI Taxonomy" id="269660"/>
    <lineage>
        <taxon>Bacteria</taxon>
        <taxon>Pseudomonadati</taxon>
        <taxon>Pseudomonadota</taxon>
        <taxon>Alphaproteobacteria</taxon>
        <taxon>Hyphomicrobiales</taxon>
        <taxon>Methylobacteriaceae</taxon>
        <taxon>Methylobacterium</taxon>
    </lineage>
</organism>
<dbReference type="Proteomes" id="UP001223420">
    <property type="component" value="Unassembled WGS sequence"/>
</dbReference>
<reference evidence="1" key="1">
    <citation type="submission" date="2023-07" db="EMBL/GenBank/DDBJ databases">
        <title>Genomic Encyclopedia of Type Strains, Phase IV (KMG-IV): sequencing the most valuable type-strain genomes for metagenomic binning, comparative biology and taxonomic classification.</title>
        <authorList>
            <person name="Goeker M."/>
        </authorList>
    </citation>
    <scope>NUCLEOTIDE SEQUENCE</scope>
    <source>
        <strain evidence="1">DSM 19569</strain>
    </source>
</reference>
<gene>
    <name evidence="1" type="ORF">QO001_002176</name>
</gene>
<dbReference type="AlphaFoldDB" id="A0AAJ1WW09"/>
<dbReference type="RefSeq" id="WP_230366066.1">
    <property type="nucleotide sequence ID" value="NZ_JAJALK010000004.1"/>
</dbReference>
<evidence type="ECO:0000313" key="1">
    <source>
        <dbReference type="EMBL" id="MDQ0543250.1"/>
    </source>
</evidence>
<comment type="caution">
    <text evidence="1">The sequence shown here is derived from an EMBL/GenBank/DDBJ whole genome shotgun (WGS) entry which is preliminary data.</text>
</comment>
<protein>
    <submittedName>
        <fullName evidence="1">Uncharacterized protein</fullName>
    </submittedName>
</protein>
<accession>A0AAJ1WW09</accession>
<sequence>MPSTTAQSVLFFRVYREAALPLYDALVSDLCSSPHLPFQLATTLEDIGQAFIGFANAVNGELKRRGVLDQEVEPDQTIEAQIDALLARLVDGDSAVQAGLIGRVFPALKEEAVRRALKVALVTQHDLPIAAG</sequence>
<proteinExistence type="predicted"/>
<dbReference type="EMBL" id="JAUSWL010000003">
    <property type="protein sequence ID" value="MDQ0543250.1"/>
    <property type="molecule type" value="Genomic_DNA"/>
</dbReference>